<comment type="catalytic activity">
    <reaction evidence="10">
        <text>4 Fe(2+) + O2 + 4 H(+) = 4 Fe(3+) + 2 H2O</text>
        <dbReference type="Rhea" id="RHEA:11148"/>
        <dbReference type="ChEBI" id="CHEBI:15377"/>
        <dbReference type="ChEBI" id="CHEBI:15378"/>
        <dbReference type="ChEBI" id="CHEBI:15379"/>
        <dbReference type="ChEBI" id="CHEBI:29033"/>
        <dbReference type="ChEBI" id="CHEBI:29034"/>
        <dbReference type="EC" id="1.16.3.1"/>
    </reaction>
</comment>
<dbReference type="SUPFAM" id="SSF47240">
    <property type="entry name" value="Ferritin-like"/>
    <property type="match status" value="1"/>
</dbReference>
<evidence type="ECO:0000256" key="13">
    <source>
        <dbReference type="SAM" id="MobiDB-lite"/>
    </source>
</evidence>
<keyword evidence="4 12" id="KW-0409">Iron storage</keyword>
<dbReference type="InterPro" id="IPR001519">
    <property type="entry name" value="Ferritin"/>
</dbReference>
<accession>A0A9L0S038</accession>
<proteinExistence type="inferred from homology"/>
<keyword evidence="6 11" id="KW-0408">Iron</keyword>
<evidence type="ECO:0000256" key="4">
    <source>
        <dbReference type="ARBA" id="ARBA00022434"/>
    </source>
</evidence>
<evidence type="ECO:0000256" key="1">
    <source>
        <dbReference type="ARBA" id="ARBA00004371"/>
    </source>
</evidence>
<feature type="domain" description="Ferritin-like diiron" evidence="14">
    <location>
        <begin position="1"/>
        <end position="96"/>
    </location>
</feature>
<dbReference type="AlphaFoldDB" id="A0A9L0S038"/>
<dbReference type="InterPro" id="IPR009078">
    <property type="entry name" value="Ferritin-like_SF"/>
</dbReference>
<evidence type="ECO:0000256" key="9">
    <source>
        <dbReference type="ARBA" id="ARBA00045964"/>
    </source>
</evidence>
<evidence type="ECO:0000313" key="16">
    <source>
        <dbReference type="Proteomes" id="UP000002281"/>
    </source>
</evidence>
<reference evidence="15 16" key="1">
    <citation type="journal article" date="2009" name="Science">
        <title>Genome sequence, comparative analysis, and population genetics of the domestic horse.</title>
        <authorList>
            <consortium name="Broad Institute Genome Sequencing Platform"/>
            <consortium name="Broad Institute Whole Genome Assembly Team"/>
            <person name="Wade C.M."/>
            <person name="Giulotto E."/>
            <person name="Sigurdsson S."/>
            <person name="Zoli M."/>
            <person name="Gnerre S."/>
            <person name="Imsland F."/>
            <person name="Lear T.L."/>
            <person name="Adelson D.L."/>
            <person name="Bailey E."/>
            <person name="Bellone R.R."/>
            <person name="Bloecker H."/>
            <person name="Distl O."/>
            <person name="Edgar R.C."/>
            <person name="Garber M."/>
            <person name="Leeb T."/>
            <person name="Mauceli E."/>
            <person name="MacLeod J.N."/>
            <person name="Penedo M.C.T."/>
            <person name="Raison J.M."/>
            <person name="Sharpe T."/>
            <person name="Vogel J."/>
            <person name="Andersson L."/>
            <person name="Antczak D.F."/>
            <person name="Biagi T."/>
            <person name="Binns M.M."/>
            <person name="Chowdhary B.P."/>
            <person name="Coleman S.J."/>
            <person name="Della Valle G."/>
            <person name="Fryc S."/>
            <person name="Guerin G."/>
            <person name="Hasegawa T."/>
            <person name="Hill E.W."/>
            <person name="Jurka J."/>
            <person name="Kiialainen A."/>
            <person name="Lindgren G."/>
            <person name="Liu J."/>
            <person name="Magnani E."/>
            <person name="Mickelson J.R."/>
            <person name="Murray J."/>
            <person name="Nergadze S.G."/>
            <person name="Onofrio R."/>
            <person name="Pedroni S."/>
            <person name="Piras M.F."/>
            <person name="Raudsepp T."/>
            <person name="Rocchi M."/>
            <person name="Roeed K.H."/>
            <person name="Ryder O.A."/>
            <person name="Searle S."/>
            <person name="Skow L."/>
            <person name="Swinburne J.E."/>
            <person name="Syvaenen A.C."/>
            <person name="Tozaki T."/>
            <person name="Valberg S.J."/>
            <person name="Vaudin M."/>
            <person name="White J.R."/>
            <person name="Zody M.C."/>
            <person name="Lander E.S."/>
            <person name="Lindblad-Toh K."/>
        </authorList>
    </citation>
    <scope>NUCLEOTIDE SEQUENCE [LARGE SCALE GENOMIC DNA]</scope>
    <source>
        <strain evidence="15 16">Thoroughbred</strain>
    </source>
</reference>
<comment type="subcellular location">
    <subcellularLocation>
        <location evidence="2">Cytoplasmic vesicle</location>
        <location evidence="2">Autophagosome</location>
    </subcellularLocation>
    <subcellularLocation>
        <location evidence="1">Lysosome</location>
    </subcellularLocation>
</comment>
<keyword evidence="5 11" id="KW-0479">Metal-binding</keyword>
<evidence type="ECO:0000259" key="14">
    <source>
        <dbReference type="PROSITE" id="PS50905"/>
    </source>
</evidence>
<dbReference type="InterPro" id="IPR012347">
    <property type="entry name" value="Ferritin-like"/>
</dbReference>
<dbReference type="Gene3D" id="1.20.1260.10">
    <property type="match status" value="1"/>
</dbReference>
<dbReference type="Pfam" id="PF00210">
    <property type="entry name" value="Ferritin"/>
    <property type="match status" value="1"/>
</dbReference>
<dbReference type="GO" id="GO:0008199">
    <property type="term" value="F:ferric iron binding"/>
    <property type="evidence" value="ECO:0007669"/>
    <property type="project" value="InterPro"/>
</dbReference>
<organism evidence="15 16">
    <name type="scientific">Equus caballus</name>
    <name type="common">Horse</name>
    <dbReference type="NCBI Taxonomy" id="9796"/>
    <lineage>
        <taxon>Eukaryota</taxon>
        <taxon>Metazoa</taxon>
        <taxon>Chordata</taxon>
        <taxon>Craniata</taxon>
        <taxon>Vertebrata</taxon>
        <taxon>Euteleostomi</taxon>
        <taxon>Mammalia</taxon>
        <taxon>Eutheria</taxon>
        <taxon>Laurasiatheria</taxon>
        <taxon>Perissodactyla</taxon>
        <taxon>Equidae</taxon>
        <taxon>Equus</taxon>
    </lineage>
</organism>
<evidence type="ECO:0000256" key="11">
    <source>
        <dbReference type="PIRSR" id="PIRSR601519-1"/>
    </source>
</evidence>
<protein>
    <recommendedName>
        <fullName evidence="12">Ferritin</fullName>
    </recommendedName>
</protein>
<dbReference type="InterPro" id="IPR008331">
    <property type="entry name" value="Ferritin_DPS_dom"/>
</dbReference>
<evidence type="ECO:0000256" key="5">
    <source>
        <dbReference type="ARBA" id="ARBA00022723"/>
    </source>
</evidence>
<dbReference type="PROSITE" id="PS50905">
    <property type="entry name" value="FERRITIN_LIKE"/>
    <property type="match status" value="1"/>
</dbReference>
<keyword evidence="16" id="KW-1185">Reference proteome</keyword>
<dbReference type="GeneTree" id="ENSGT00950000182841"/>
<dbReference type="GO" id="GO:0004322">
    <property type="term" value="F:ferroxidase activity"/>
    <property type="evidence" value="ECO:0007669"/>
    <property type="project" value="UniProtKB-EC"/>
</dbReference>
<evidence type="ECO:0000256" key="7">
    <source>
        <dbReference type="ARBA" id="ARBA00023228"/>
    </source>
</evidence>
<evidence type="ECO:0000256" key="2">
    <source>
        <dbReference type="ARBA" id="ARBA00004419"/>
    </source>
</evidence>
<dbReference type="Ensembl" id="ENSECAT00000078595.2">
    <property type="protein sequence ID" value="ENSECAP00000063575.1"/>
    <property type="gene ID" value="ENSECAG00000041125.2"/>
</dbReference>
<dbReference type="GO" id="GO:0005776">
    <property type="term" value="C:autophagosome"/>
    <property type="evidence" value="ECO:0007669"/>
    <property type="project" value="UniProtKB-SubCell"/>
</dbReference>
<evidence type="ECO:0000256" key="6">
    <source>
        <dbReference type="ARBA" id="ARBA00023004"/>
    </source>
</evidence>
<keyword evidence="7" id="KW-0458">Lysosome</keyword>
<name>A0A9L0S038_HORSE</name>
<feature type="compositionally biased region" description="Basic and acidic residues" evidence="13">
    <location>
        <begin position="23"/>
        <end position="38"/>
    </location>
</feature>
<feature type="binding site" evidence="11">
    <location>
        <position position="26"/>
    </location>
    <ligand>
        <name>Fe cation</name>
        <dbReference type="ChEBI" id="CHEBI:24875"/>
        <label>1</label>
    </ligand>
</feature>
<evidence type="ECO:0000256" key="8">
    <source>
        <dbReference type="ARBA" id="ARBA00044959"/>
    </source>
</evidence>
<reference evidence="15" key="2">
    <citation type="submission" date="2025-05" db="UniProtKB">
        <authorList>
            <consortium name="Ensembl"/>
        </authorList>
    </citation>
    <scope>IDENTIFICATION</scope>
    <source>
        <strain evidence="15">Thoroughbred</strain>
    </source>
</reference>
<evidence type="ECO:0000256" key="12">
    <source>
        <dbReference type="RuleBase" id="RU361145"/>
    </source>
</evidence>
<dbReference type="PANTHER" id="PTHR11431:SF37">
    <property type="entry name" value="FERRITIN HEAVY CHAIN"/>
    <property type="match status" value="1"/>
</dbReference>
<dbReference type="GO" id="GO:0006879">
    <property type="term" value="P:intracellular iron ion homeostasis"/>
    <property type="evidence" value="ECO:0007669"/>
    <property type="project" value="UniProtKB-KW"/>
</dbReference>
<dbReference type="Ensembl" id="ENSECAT00000085991.1">
    <property type="protein sequence ID" value="ENSECAP00000068262.1"/>
    <property type="gene ID" value="ENSECAG00000041125.2"/>
</dbReference>
<dbReference type="Proteomes" id="UP000002281">
    <property type="component" value="Chromosome 15"/>
</dbReference>
<dbReference type="PANTHER" id="PTHR11431">
    <property type="entry name" value="FERRITIN"/>
    <property type="match status" value="1"/>
</dbReference>
<dbReference type="GO" id="GO:0005764">
    <property type="term" value="C:lysosome"/>
    <property type="evidence" value="ECO:0007669"/>
    <property type="project" value="UniProtKB-SubCell"/>
</dbReference>
<feature type="region of interest" description="Disordered" evidence="13">
    <location>
        <begin position="23"/>
        <end position="52"/>
    </location>
</feature>
<comment type="similarity">
    <text evidence="3 12">Belongs to the ferritin family.</text>
</comment>
<comment type="function">
    <text evidence="9">Stores iron in a soluble, non-toxic, readily available form. Important for iron homeostasis. Has ferroxidase activity. Iron is taken up in the ferrous form and deposited as ferric hydroxides after oxidation. Also plays a role in delivery of iron to cells. Mediates iron uptake in capsule cells of the developing kidney. Delivery to lysosomes is mediated by the cargo receptor NCOA4 for autophagic degradation and release of iron.</text>
</comment>
<dbReference type="GO" id="GO:0006826">
    <property type="term" value="P:iron ion transport"/>
    <property type="evidence" value="ECO:0007669"/>
    <property type="project" value="InterPro"/>
</dbReference>
<dbReference type="InterPro" id="IPR009040">
    <property type="entry name" value="Ferritin-like_diiron"/>
</dbReference>
<evidence type="ECO:0000256" key="10">
    <source>
        <dbReference type="ARBA" id="ARBA00047990"/>
    </source>
</evidence>
<evidence type="ECO:0000256" key="3">
    <source>
        <dbReference type="ARBA" id="ARBA00007513"/>
    </source>
</evidence>
<sequence length="96" mass="11011">MTYYFDREAAALTNFAEYFLHHSQEEREPAEHARKLEMEEAAAAPSPGPGQRLKTMEYALHTQTSVSQSLLELHKLATDKNDVHMCDFFESHGLKE</sequence>
<comment type="subunit">
    <text evidence="8">Oligomer of 24 subunits. There are two types of subunits: L (light) chain and H (heavy) chain. The major chain can be light or heavy, depending on the species and tissue type. The functional molecule forms a roughly spherical shell with a diameter of 12 nm and contains a central cavity into which the insoluble mineral iron core is deposited. Interacts with NCOA4; NCOA4 promotes targeting of the iron-binding ferritin complex to autolysosomes following starvation or iron depletion.</text>
</comment>
<dbReference type="Ensembl" id="ENSECAT00000069983.2">
    <property type="protein sequence ID" value="ENSECAP00000078890.1"/>
    <property type="gene ID" value="ENSECAG00000041125.2"/>
</dbReference>
<comment type="function">
    <text evidence="12">Stores iron in a soluble, non-toxic, readily available form. Important for iron homeostasis. Iron is taken up in the ferrous form and deposited as ferric hydroxides after oxidation.</text>
</comment>
<evidence type="ECO:0000313" key="15">
    <source>
        <dbReference type="Ensembl" id="ENSECAP00000068262.1"/>
    </source>
</evidence>